<evidence type="ECO:0000256" key="1">
    <source>
        <dbReference type="SAM" id="MobiDB-lite"/>
    </source>
</evidence>
<reference evidence="2" key="1">
    <citation type="submission" date="2023-07" db="EMBL/GenBank/DDBJ databases">
        <title>Chromosome-level genome assembly of Artemia franciscana.</title>
        <authorList>
            <person name="Jo E."/>
        </authorList>
    </citation>
    <scope>NUCLEOTIDE SEQUENCE</scope>
    <source>
        <tissue evidence="2">Whole body</tissue>
    </source>
</reference>
<keyword evidence="3" id="KW-1185">Reference proteome</keyword>
<dbReference type="EMBL" id="JAVRJZ010000012">
    <property type="protein sequence ID" value="KAK2715065.1"/>
    <property type="molecule type" value="Genomic_DNA"/>
</dbReference>
<sequence>MPQQQSFFVPEASQYDQRLFRFQPAYQLNPAAFGPNQYTQSFQAAKIYQHPMITGVESQAPAAIMLDQPKSPGFKVKPQLLVLDLYSLRNKMAIGPRASFFWVALTYHFLDMVITNIMAIKNITVIKNIMDMTTSGQADMSKISGQADTSKTSGQMDMSKTSGQVKMCPTYNT</sequence>
<evidence type="ECO:0000313" key="2">
    <source>
        <dbReference type="EMBL" id="KAK2715065.1"/>
    </source>
</evidence>
<feature type="region of interest" description="Disordered" evidence="1">
    <location>
        <begin position="140"/>
        <end position="162"/>
    </location>
</feature>
<dbReference type="AlphaFoldDB" id="A0AA88LB97"/>
<dbReference type="Proteomes" id="UP001187531">
    <property type="component" value="Unassembled WGS sequence"/>
</dbReference>
<accession>A0AA88LB97</accession>
<comment type="caution">
    <text evidence="2">The sequence shown here is derived from an EMBL/GenBank/DDBJ whole genome shotgun (WGS) entry which is preliminary data.</text>
</comment>
<organism evidence="2 3">
    <name type="scientific">Artemia franciscana</name>
    <name type="common">Brine shrimp</name>
    <name type="synonym">Artemia sanfranciscana</name>
    <dbReference type="NCBI Taxonomy" id="6661"/>
    <lineage>
        <taxon>Eukaryota</taxon>
        <taxon>Metazoa</taxon>
        <taxon>Ecdysozoa</taxon>
        <taxon>Arthropoda</taxon>
        <taxon>Crustacea</taxon>
        <taxon>Branchiopoda</taxon>
        <taxon>Anostraca</taxon>
        <taxon>Artemiidae</taxon>
        <taxon>Artemia</taxon>
    </lineage>
</organism>
<gene>
    <name evidence="2" type="ORF">QYM36_009901</name>
</gene>
<name>A0AA88LB97_ARTSF</name>
<evidence type="ECO:0000313" key="3">
    <source>
        <dbReference type="Proteomes" id="UP001187531"/>
    </source>
</evidence>
<proteinExistence type="predicted"/>
<protein>
    <submittedName>
        <fullName evidence="2">Uncharacterized protein</fullName>
    </submittedName>
</protein>